<gene>
    <name evidence="1" type="ORF">DPMN_098921</name>
</gene>
<organism evidence="1 2">
    <name type="scientific">Dreissena polymorpha</name>
    <name type="common">Zebra mussel</name>
    <name type="synonym">Mytilus polymorpha</name>
    <dbReference type="NCBI Taxonomy" id="45954"/>
    <lineage>
        <taxon>Eukaryota</taxon>
        <taxon>Metazoa</taxon>
        <taxon>Spiralia</taxon>
        <taxon>Lophotrochozoa</taxon>
        <taxon>Mollusca</taxon>
        <taxon>Bivalvia</taxon>
        <taxon>Autobranchia</taxon>
        <taxon>Heteroconchia</taxon>
        <taxon>Euheterodonta</taxon>
        <taxon>Imparidentia</taxon>
        <taxon>Neoheterodontei</taxon>
        <taxon>Myida</taxon>
        <taxon>Dreissenoidea</taxon>
        <taxon>Dreissenidae</taxon>
        <taxon>Dreissena</taxon>
    </lineage>
</organism>
<evidence type="ECO:0000313" key="2">
    <source>
        <dbReference type="Proteomes" id="UP000828390"/>
    </source>
</evidence>
<evidence type="ECO:0000313" key="1">
    <source>
        <dbReference type="EMBL" id="KAH3856335.1"/>
    </source>
</evidence>
<dbReference type="AlphaFoldDB" id="A0A9D4R7R1"/>
<keyword evidence="2" id="KW-1185">Reference proteome</keyword>
<protein>
    <submittedName>
        <fullName evidence="1">Uncharacterized protein</fullName>
    </submittedName>
</protein>
<accession>A0A9D4R7R1</accession>
<reference evidence="1" key="2">
    <citation type="submission" date="2020-11" db="EMBL/GenBank/DDBJ databases">
        <authorList>
            <person name="McCartney M.A."/>
            <person name="Auch B."/>
            <person name="Kono T."/>
            <person name="Mallez S."/>
            <person name="Becker A."/>
            <person name="Gohl D.M."/>
            <person name="Silverstein K.A.T."/>
            <person name="Koren S."/>
            <person name="Bechman K.B."/>
            <person name="Herman A."/>
            <person name="Abrahante J.E."/>
            <person name="Garbe J."/>
        </authorList>
    </citation>
    <scope>NUCLEOTIDE SEQUENCE</scope>
    <source>
        <strain evidence="1">Duluth1</strain>
        <tissue evidence="1">Whole animal</tissue>
    </source>
</reference>
<dbReference type="Proteomes" id="UP000828390">
    <property type="component" value="Unassembled WGS sequence"/>
</dbReference>
<dbReference type="EMBL" id="JAIWYP010000003">
    <property type="protein sequence ID" value="KAH3856335.1"/>
    <property type="molecule type" value="Genomic_DNA"/>
</dbReference>
<name>A0A9D4R7R1_DREPO</name>
<comment type="caution">
    <text evidence="1">The sequence shown here is derived from an EMBL/GenBank/DDBJ whole genome shotgun (WGS) entry which is preliminary data.</text>
</comment>
<proteinExistence type="predicted"/>
<reference evidence="1" key="1">
    <citation type="journal article" date="2019" name="bioRxiv">
        <title>The Genome of the Zebra Mussel, Dreissena polymorpha: A Resource for Invasive Species Research.</title>
        <authorList>
            <person name="McCartney M.A."/>
            <person name="Auch B."/>
            <person name="Kono T."/>
            <person name="Mallez S."/>
            <person name="Zhang Y."/>
            <person name="Obille A."/>
            <person name="Becker A."/>
            <person name="Abrahante J.E."/>
            <person name="Garbe J."/>
            <person name="Badalamenti J.P."/>
            <person name="Herman A."/>
            <person name="Mangelson H."/>
            <person name="Liachko I."/>
            <person name="Sullivan S."/>
            <person name="Sone E.D."/>
            <person name="Koren S."/>
            <person name="Silverstein K.A.T."/>
            <person name="Beckman K.B."/>
            <person name="Gohl D.M."/>
        </authorList>
    </citation>
    <scope>NUCLEOTIDE SEQUENCE</scope>
    <source>
        <strain evidence="1">Duluth1</strain>
        <tissue evidence="1">Whole animal</tissue>
    </source>
</reference>
<sequence length="93" mass="10669">MQGESVEQSAVDISIKRMDDEIHIGFITFLLIRQEALYGHRSFKGHGVCIMMYNDRYMRPQVISSPVPATNLLVSVHREDLLVGRTSNENENY</sequence>